<sequence length="481" mass="54152">MEKSLPSVINFGFKNFLIIGDKWSAKYNTCHSSITETHSVTSGFTNKGKLVSASIQLISCTSLEVPSTSTHSKVALSAQLIVFGNKILQLLNMLLFSRSLSFDDLPECGMSTMSLVKNNILQVHRRFIDEGKCTISMKEPTHDIVISKGAAVDLKKFLLVLHLALHDKDVSSQVDLDNVLLPKHCDLEKPKTSLSIHEKSSYPIKTSFPILLEKLEINNCFLKKFDIRILKLVNLKRLDLSSNCLNSLPVSMDMLTSLNYICLSNNLFTEFPMSLLAISFTKSLKFLDISSNKIKYLPSRLSDLNELVTLNLAKNEIEYLPGNFGLLKNLKYLYMSGNLLNTIPWTFQRLRLIHFEFDNALCNSYNASSSVYNLFEPIHSLFELAARCIIKNRVGFCTDLIPRSIATQLNNAKFCPCNSPCISNYIPYVKSFDLCQVSQELSTDGCRAGGKLMANMIGYLCGMKCYKKWQINPNSLFTDNE</sequence>
<dbReference type="GO" id="GO:0005737">
    <property type="term" value="C:cytoplasm"/>
    <property type="evidence" value="ECO:0007669"/>
    <property type="project" value="TreeGrafter"/>
</dbReference>
<dbReference type="SMART" id="SM00369">
    <property type="entry name" value="LRR_TYP"/>
    <property type="match status" value="5"/>
</dbReference>
<dbReference type="InterPro" id="IPR003591">
    <property type="entry name" value="Leu-rich_rpt_typical-subtyp"/>
</dbReference>
<evidence type="ECO:0000259" key="4">
    <source>
        <dbReference type="Pfam" id="PF25344"/>
    </source>
</evidence>
<gene>
    <name evidence="5" type="primary">LRR1</name>
</gene>
<keyword evidence="1" id="KW-0433">Leucine-rich repeat</keyword>
<keyword evidence="3" id="KW-0539">Nucleus</keyword>
<dbReference type="Pfam" id="PF25344">
    <property type="entry name" value="PH_LRR1"/>
    <property type="match status" value="1"/>
</dbReference>
<dbReference type="PROSITE" id="PS51450">
    <property type="entry name" value="LRR"/>
    <property type="match status" value="3"/>
</dbReference>
<dbReference type="InterPro" id="IPR032675">
    <property type="entry name" value="LRR_dom_sf"/>
</dbReference>
<dbReference type="InterPro" id="IPR057437">
    <property type="entry name" value="PIF1/LRR1_PH"/>
</dbReference>
<evidence type="ECO:0000256" key="3">
    <source>
        <dbReference type="ARBA" id="ARBA00023242"/>
    </source>
</evidence>
<evidence type="ECO:0000313" key="5">
    <source>
        <dbReference type="EMBL" id="CDG67990.1"/>
    </source>
</evidence>
<proteinExistence type="evidence at transcript level"/>
<name>T2M7T4_HYDVU</name>
<dbReference type="OrthoDB" id="17912at2759"/>
<protein>
    <submittedName>
        <fullName evidence="5">Leucine-rich repeat protein 1</fullName>
    </submittedName>
</protein>
<dbReference type="AlphaFoldDB" id="T2M7T4"/>
<reference evidence="5" key="1">
    <citation type="journal article" date="2013" name="Genome Biol. Evol.">
        <title>Punctuated emergences of genetic and phenotypic innovations in eumetazoan, bilaterian, euteleostome, and hominidae ancestors.</title>
        <authorList>
            <person name="Wenger Y."/>
            <person name="Galliot B."/>
        </authorList>
    </citation>
    <scope>NUCLEOTIDE SEQUENCE</scope>
    <source>
        <tissue evidence="5">Whole animals</tissue>
    </source>
</reference>
<evidence type="ECO:0000256" key="2">
    <source>
        <dbReference type="ARBA" id="ARBA00022737"/>
    </source>
</evidence>
<dbReference type="EMBL" id="HAAD01001758">
    <property type="protein sequence ID" value="CDG67990.1"/>
    <property type="molecule type" value="mRNA"/>
</dbReference>
<evidence type="ECO:0000256" key="1">
    <source>
        <dbReference type="ARBA" id="ARBA00022614"/>
    </source>
</evidence>
<feature type="non-terminal residue" evidence="5">
    <location>
        <position position="1"/>
    </location>
</feature>
<organism evidence="5">
    <name type="scientific">Hydra vulgaris</name>
    <name type="common">Hydra</name>
    <name type="synonym">Hydra attenuata</name>
    <dbReference type="NCBI Taxonomy" id="6087"/>
    <lineage>
        <taxon>Eukaryota</taxon>
        <taxon>Metazoa</taxon>
        <taxon>Cnidaria</taxon>
        <taxon>Hydrozoa</taxon>
        <taxon>Hydroidolina</taxon>
        <taxon>Anthoathecata</taxon>
        <taxon>Aplanulata</taxon>
        <taxon>Hydridae</taxon>
        <taxon>Hydra</taxon>
    </lineage>
</organism>
<dbReference type="Pfam" id="PF00560">
    <property type="entry name" value="LRR_1"/>
    <property type="match status" value="2"/>
</dbReference>
<dbReference type="PANTHER" id="PTHR48051">
    <property type="match status" value="1"/>
</dbReference>
<keyword evidence="2" id="KW-0677">Repeat</keyword>
<dbReference type="InterPro" id="IPR001611">
    <property type="entry name" value="Leu-rich_rpt"/>
</dbReference>
<dbReference type="Gene3D" id="3.80.10.10">
    <property type="entry name" value="Ribonuclease Inhibitor"/>
    <property type="match status" value="2"/>
</dbReference>
<accession>T2M7T4</accession>
<dbReference type="InterPro" id="IPR050216">
    <property type="entry name" value="LRR_domain-containing"/>
</dbReference>
<dbReference type="PANTHER" id="PTHR48051:SF52">
    <property type="entry name" value="LEUCINE-RICH REPEAT PROTEIN 1"/>
    <property type="match status" value="1"/>
</dbReference>
<dbReference type="SUPFAM" id="SSF52058">
    <property type="entry name" value="L domain-like"/>
    <property type="match status" value="1"/>
</dbReference>
<feature type="domain" description="PIF1/LRR1 pleckstrin homology" evidence="4">
    <location>
        <begin position="116"/>
        <end position="173"/>
    </location>
</feature>